<dbReference type="EMBL" id="CM037013">
    <property type="protein sequence ID" value="KAH7688869.1"/>
    <property type="molecule type" value="Genomic_DNA"/>
</dbReference>
<reference evidence="2" key="1">
    <citation type="journal article" date="2022" name="Nat. Commun.">
        <title>Chromosome evolution and the genetic basis of agronomically important traits in greater yam.</title>
        <authorList>
            <person name="Bredeson J.V."/>
            <person name="Lyons J.B."/>
            <person name="Oniyinde I.O."/>
            <person name="Okereke N.R."/>
            <person name="Kolade O."/>
            <person name="Nnabue I."/>
            <person name="Nwadili C.O."/>
            <person name="Hribova E."/>
            <person name="Parker M."/>
            <person name="Nwogha J."/>
            <person name="Shu S."/>
            <person name="Carlson J."/>
            <person name="Kariba R."/>
            <person name="Muthemba S."/>
            <person name="Knop K."/>
            <person name="Barton G.J."/>
            <person name="Sherwood A.V."/>
            <person name="Lopez-Montes A."/>
            <person name="Asiedu R."/>
            <person name="Jamnadass R."/>
            <person name="Muchugi A."/>
            <person name="Goodstein D."/>
            <person name="Egesi C.N."/>
            <person name="Featherston J."/>
            <person name="Asfaw A."/>
            <person name="Simpson G.G."/>
            <person name="Dolezel J."/>
            <person name="Hendre P.S."/>
            <person name="Van Deynze A."/>
            <person name="Kumar P.L."/>
            <person name="Obidiegwu J.E."/>
            <person name="Bhattacharjee R."/>
            <person name="Rokhsar D.S."/>
        </authorList>
    </citation>
    <scope>NUCLEOTIDE SEQUENCE [LARGE SCALE GENOMIC DNA]</scope>
    <source>
        <strain evidence="2">cv. TDa95/00328</strain>
    </source>
</reference>
<proteinExistence type="predicted"/>
<name>A0ACB7WKN6_DIOAL</name>
<sequence length="474" mass="52409">MISRVIAAAERTNRASSSLPSFFSSWRMISMLASSPLHATRAIDMAARDGELRIFAVAGEVSGDAIASRLMSSLRILSPFPVRFAGVGGALMHKEGLESLFPMEDISVMGLWELLPYLNKIRKRLKETVEATISFQPHVVVTVDSKGVSFRFLRQLKARSDCEQNALRVHYVAPSFWAWKGGEARLKGLSEFVDHLLCILPFEEEVCRANGLPATYVGHPMLEDHAHFNEEMDSSVTKWKVQGNGDGFRQEHGLSPGATVITLLPGSRLQEVKRMLPIFSKMVEQLKDTFTDLSTIIPLAPNRQVETYINREIQSWPVPNVLISGSSLSKKYDAFSASRAALCTSGTAVMELLLAGLPCVVAYRAHILTEWLIRYRTMLKYISLPNILLNSPIIPEVLFQECTSNNLSMALSNIMLDEAAREQQRAAAMEVFELLWPSKGNPGSSLIKELGSSLPSCCPSMVAASTILHSVVKQ</sequence>
<keyword evidence="2" id="KW-1185">Reference proteome</keyword>
<gene>
    <name evidence="1" type="ORF">IHE45_03G059400</name>
</gene>
<dbReference type="EC" id="2.4.1.182" evidence="1"/>
<comment type="caution">
    <text evidence="1">The sequence shown here is derived from an EMBL/GenBank/DDBJ whole genome shotgun (WGS) entry which is preliminary data.</text>
</comment>
<protein>
    <submittedName>
        <fullName evidence="1">Glycosyl transferase family 19 protein</fullName>
        <ecNumber evidence="1">2.4.1.182</ecNumber>
    </submittedName>
</protein>
<accession>A0ACB7WKN6</accession>
<keyword evidence="1" id="KW-0328">Glycosyltransferase</keyword>
<evidence type="ECO:0000313" key="1">
    <source>
        <dbReference type="EMBL" id="KAH7688869.1"/>
    </source>
</evidence>
<organism evidence="1 2">
    <name type="scientific">Dioscorea alata</name>
    <name type="common">Purple yam</name>
    <dbReference type="NCBI Taxonomy" id="55571"/>
    <lineage>
        <taxon>Eukaryota</taxon>
        <taxon>Viridiplantae</taxon>
        <taxon>Streptophyta</taxon>
        <taxon>Embryophyta</taxon>
        <taxon>Tracheophyta</taxon>
        <taxon>Spermatophyta</taxon>
        <taxon>Magnoliopsida</taxon>
        <taxon>Liliopsida</taxon>
        <taxon>Dioscoreales</taxon>
        <taxon>Dioscoreaceae</taxon>
        <taxon>Dioscorea</taxon>
    </lineage>
</organism>
<evidence type="ECO:0000313" key="2">
    <source>
        <dbReference type="Proteomes" id="UP000827976"/>
    </source>
</evidence>
<keyword evidence="1" id="KW-0808">Transferase</keyword>
<dbReference type="Proteomes" id="UP000827976">
    <property type="component" value="Chromosome 3"/>
</dbReference>